<feature type="compositionally biased region" description="Polar residues" evidence="5">
    <location>
        <begin position="231"/>
        <end position="248"/>
    </location>
</feature>
<feature type="compositionally biased region" description="Basic and acidic residues" evidence="5">
    <location>
        <begin position="171"/>
        <end position="216"/>
    </location>
</feature>
<dbReference type="Pfam" id="PF02365">
    <property type="entry name" value="NAM"/>
    <property type="match status" value="1"/>
</dbReference>
<dbReference type="Proteomes" id="UP001367508">
    <property type="component" value="Unassembled WGS sequence"/>
</dbReference>
<evidence type="ECO:0000256" key="2">
    <source>
        <dbReference type="ARBA" id="ARBA00023125"/>
    </source>
</evidence>
<evidence type="ECO:0000259" key="6">
    <source>
        <dbReference type="PROSITE" id="PS51005"/>
    </source>
</evidence>
<proteinExistence type="predicted"/>
<keyword evidence="4" id="KW-0539">Nucleus</keyword>
<dbReference type="PANTHER" id="PTHR31719">
    <property type="entry name" value="NAC TRANSCRIPTION FACTOR 56"/>
    <property type="match status" value="1"/>
</dbReference>
<evidence type="ECO:0000256" key="3">
    <source>
        <dbReference type="ARBA" id="ARBA00023163"/>
    </source>
</evidence>
<feature type="domain" description="NAC" evidence="6">
    <location>
        <begin position="5"/>
        <end position="157"/>
    </location>
</feature>
<keyword evidence="3" id="KW-0804">Transcription</keyword>
<evidence type="ECO:0000256" key="1">
    <source>
        <dbReference type="ARBA" id="ARBA00023015"/>
    </source>
</evidence>
<evidence type="ECO:0000256" key="5">
    <source>
        <dbReference type="SAM" id="MobiDB-lite"/>
    </source>
</evidence>
<gene>
    <name evidence="7" type="ORF">VNO77_15589</name>
</gene>
<keyword evidence="2" id="KW-0238">DNA-binding</keyword>
<dbReference type="InterPro" id="IPR003441">
    <property type="entry name" value="NAC-dom"/>
</dbReference>
<dbReference type="InterPro" id="IPR036093">
    <property type="entry name" value="NAC_dom_sf"/>
</dbReference>
<reference evidence="7 8" key="1">
    <citation type="submission" date="2024-01" db="EMBL/GenBank/DDBJ databases">
        <title>The genomes of 5 underutilized Papilionoideae crops provide insights into root nodulation and disease resistanc.</title>
        <authorList>
            <person name="Jiang F."/>
        </authorList>
    </citation>
    <scope>NUCLEOTIDE SEQUENCE [LARGE SCALE GENOMIC DNA]</scope>
    <source>
        <strain evidence="7">LVBAO_FW01</strain>
        <tissue evidence="7">Leaves</tissue>
    </source>
</reference>
<feature type="region of interest" description="Disordered" evidence="5">
    <location>
        <begin position="163"/>
        <end position="271"/>
    </location>
</feature>
<keyword evidence="1" id="KW-0805">Transcription regulation</keyword>
<dbReference type="EMBL" id="JAYMYQ010000003">
    <property type="protein sequence ID" value="KAK7345128.1"/>
    <property type="molecule type" value="Genomic_DNA"/>
</dbReference>
<dbReference type="GO" id="GO:0003677">
    <property type="term" value="F:DNA binding"/>
    <property type="evidence" value="ECO:0007669"/>
    <property type="project" value="UniProtKB-KW"/>
</dbReference>
<dbReference type="SUPFAM" id="SSF101941">
    <property type="entry name" value="NAC domain"/>
    <property type="match status" value="1"/>
</dbReference>
<evidence type="ECO:0000256" key="4">
    <source>
        <dbReference type="ARBA" id="ARBA00023242"/>
    </source>
</evidence>
<keyword evidence="8" id="KW-1185">Reference proteome</keyword>
<dbReference type="PROSITE" id="PS51005">
    <property type="entry name" value="NAC"/>
    <property type="match status" value="1"/>
</dbReference>
<dbReference type="GO" id="GO:0006355">
    <property type="term" value="P:regulation of DNA-templated transcription"/>
    <property type="evidence" value="ECO:0007669"/>
    <property type="project" value="InterPro"/>
</dbReference>
<organism evidence="7 8">
    <name type="scientific">Canavalia gladiata</name>
    <name type="common">Sword bean</name>
    <name type="synonym">Dolichos gladiatus</name>
    <dbReference type="NCBI Taxonomy" id="3824"/>
    <lineage>
        <taxon>Eukaryota</taxon>
        <taxon>Viridiplantae</taxon>
        <taxon>Streptophyta</taxon>
        <taxon>Embryophyta</taxon>
        <taxon>Tracheophyta</taxon>
        <taxon>Spermatophyta</taxon>
        <taxon>Magnoliopsida</taxon>
        <taxon>eudicotyledons</taxon>
        <taxon>Gunneridae</taxon>
        <taxon>Pentapetalae</taxon>
        <taxon>rosids</taxon>
        <taxon>fabids</taxon>
        <taxon>Fabales</taxon>
        <taxon>Fabaceae</taxon>
        <taxon>Papilionoideae</taxon>
        <taxon>50 kb inversion clade</taxon>
        <taxon>NPAAA clade</taxon>
        <taxon>indigoferoid/millettioid clade</taxon>
        <taxon>Phaseoleae</taxon>
        <taxon>Canavalia</taxon>
    </lineage>
</organism>
<accession>A0AAN9M4H5</accession>
<name>A0AAN9M4H5_CANGL</name>
<dbReference type="AlphaFoldDB" id="A0AAN9M4H5"/>
<evidence type="ECO:0000313" key="7">
    <source>
        <dbReference type="EMBL" id="KAK7345128.1"/>
    </source>
</evidence>
<dbReference type="PANTHER" id="PTHR31719:SF43">
    <property type="entry name" value="NAC TRANSCRIPTION FACTOR 56"/>
    <property type="match status" value="1"/>
</dbReference>
<comment type="caution">
    <text evidence="7">The sequence shown here is derived from an EMBL/GenBank/DDBJ whole genome shotgun (WGS) entry which is preliminary data.</text>
</comment>
<protein>
    <recommendedName>
        <fullName evidence="6">NAC domain-containing protein</fullName>
    </recommendedName>
</protein>
<sequence>MASTSHSSKDFKPTDDELIKLFLYNKVHGKPLPSNAIIVEYDLYGEKNPWEIWEEFAGSNSYGGKDLYFFTTRKKKFGNGKRSVRTIGQGSWEGEDVGKDVMVTKTNQCIGLKKRFRFEKSGTQHDGAWIMHEYTLHSSLLNHASDNKYALCRFRKNVKRNVNEETGTGRSRQEKIKKRNVDKERGKERRKQEEIKKGNVDKETDAKRSRQEEMKVTKKNKRTVVLALPATVQSNSKQNKSLRINKTDLSGEDIERGPRNQPQNGDHCTKNPLNTAAVEKEEEEDGDLIMSWPELFSLQLRNFEECFFPEEDPSMRPDKLAVDLLSERIDKKYIDEMYK</sequence>
<dbReference type="Gene3D" id="2.170.150.80">
    <property type="entry name" value="NAC domain"/>
    <property type="match status" value="1"/>
</dbReference>
<evidence type="ECO:0000313" key="8">
    <source>
        <dbReference type="Proteomes" id="UP001367508"/>
    </source>
</evidence>
<feature type="compositionally biased region" description="Polar residues" evidence="5">
    <location>
        <begin position="260"/>
        <end position="271"/>
    </location>
</feature>